<feature type="region of interest" description="Disordered" evidence="8">
    <location>
        <begin position="87"/>
        <end position="123"/>
    </location>
</feature>
<dbReference type="EMBL" id="JACEFO010000844">
    <property type="protein sequence ID" value="KAF8754857.1"/>
    <property type="molecule type" value="Genomic_DNA"/>
</dbReference>
<feature type="region of interest" description="Disordered" evidence="8">
    <location>
        <begin position="19"/>
        <end position="43"/>
    </location>
</feature>
<accession>A0A835FHH1</accession>
<feature type="domain" description="RING-type" evidence="10">
    <location>
        <begin position="152"/>
        <end position="175"/>
    </location>
</feature>
<proteinExistence type="inferred from homology"/>
<keyword evidence="4 7" id="KW-0863">Zinc-finger</keyword>
<name>A0A835FHH1_9POAL</name>
<dbReference type="InterPro" id="IPR001841">
    <property type="entry name" value="Znf_RING"/>
</dbReference>
<evidence type="ECO:0000313" key="11">
    <source>
        <dbReference type="EMBL" id="KAF8754857.1"/>
    </source>
</evidence>
<keyword evidence="9" id="KW-0472">Membrane</keyword>
<dbReference type="GO" id="GO:0061630">
    <property type="term" value="F:ubiquitin protein ligase activity"/>
    <property type="evidence" value="ECO:0007669"/>
    <property type="project" value="UniProtKB-EC"/>
</dbReference>
<dbReference type="SUPFAM" id="SSF57850">
    <property type="entry name" value="RING/U-box"/>
    <property type="match status" value="1"/>
</dbReference>
<dbReference type="PANTHER" id="PTHR14155:SF518">
    <property type="entry name" value="RING-TYPE DOMAIN-CONTAINING PROTEIN"/>
    <property type="match status" value="1"/>
</dbReference>
<comment type="catalytic activity">
    <reaction evidence="1">
        <text>S-ubiquitinyl-[E2 ubiquitin-conjugating enzyme]-L-cysteine + [acceptor protein]-L-lysine = [E2 ubiquitin-conjugating enzyme]-L-cysteine + N(6)-ubiquitinyl-[acceptor protein]-L-lysine.</text>
        <dbReference type="EC" id="2.3.2.27"/>
    </reaction>
</comment>
<dbReference type="InterPro" id="IPR053238">
    <property type="entry name" value="RING-H2_zinc_finger"/>
</dbReference>
<keyword evidence="5" id="KW-0862">Zinc</keyword>
<evidence type="ECO:0000256" key="2">
    <source>
        <dbReference type="ARBA" id="ARBA00012483"/>
    </source>
</evidence>
<keyword evidence="3" id="KW-0479">Metal-binding</keyword>
<evidence type="ECO:0000256" key="8">
    <source>
        <dbReference type="SAM" id="MobiDB-lite"/>
    </source>
</evidence>
<evidence type="ECO:0000256" key="9">
    <source>
        <dbReference type="SAM" id="Phobius"/>
    </source>
</evidence>
<comment type="similarity">
    <text evidence="6">Belongs to the RING-type zinc finger family. ATL subfamily.</text>
</comment>
<dbReference type="OrthoDB" id="8062037at2759"/>
<evidence type="ECO:0000256" key="3">
    <source>
        <dbReference type="ARBA" id="ARBA00022723"/>
    </source>
</evidence>
<protein>
    <recommendedName>
        <fullName evidence="2">RING-type E3 ubiquitin transferase</fullName>
        <ecNumber evidence="2">2.3.2.27</ecNumber>
    </recommendedName>
</protein>
<sequence length="191" mass="19866">MAGVFPPGFPYPYYDPPPPARSGPSPPPPSYWLTPPTPGGGNSSSPAGVIAGVAISVGAFLLVLTFVCSLCQDASAAAAAAALAARPRPPPVLPPSSHYEEQRRLRSARDDIAGGGRCPRRASPTAGLPSFTYNRAVGHNVTGETVRLLPVCLHLYHVECIDPWLDAHATCPICRSGTDPPTDGSLLLPPV</sequence>
<evidence type="ECO:0000256" key="7">
    <source>
        <dbReference type="PROSITE-ProRule" id="PRU00175"/>
    </source>
</evidence>
<feature type="compositionally biased region" description="Pro residues" evidence="8">
    <location>
        <begin position="19"/>
        <end position="38"/>
    </location>
</feature>
<dbReference type="GO" id="GO:0008270">
    <property type="term" value="F:zinc ion binding"/>
    <property type="evidence" value="ECO:0007669"/>
    <property type="project" value="UniProtKB-KW"/>
</dbReference>
<dbReference type="SMART" id="SM00184">
    <property type="entry name" value="RING"/>
    <property type="match status" value="1"/>
</dbReference>
<keyword evidence="9" id="KW-0812">Transmembrane</keyword>
<evidence type="ECO:0000256" key="5">
    <source>
        <dbReference type="ARBA" id="ARBA00022833"/>
    </source>
</evidence>
<feature type="compositionally biased region" description="Basic and acidic residues" evidence="8">
    <location>
        <begin position="98"/>
        <end position="112"/>
    </location>
</feature>
<keyword evidence="9" id="KW-1133">Transmembrane helix</keyword>
<reference evidence="11" key="1">
    <citation type="submission" date="2020-07" db="EMBL/GenBank/DDBJ databases">
        <title>Genome sequence and genetic diversity analysis of an under-domesticated orphan crop, white fonio (Digitaria exilis).</title>
        <authorList>
            <person name="Bennetzen J.L."/>
            <person name="Chen S."/>
            <person name="Ma X."/>
            <person name="Wang X."/>
            <person name="Yssel A.E.J."/>
            <person name="Chaluvadi S.R."/>
            <person name="Johnson M."/>
            <person name="Gangashetty P."/>
            <person name="Hamidou F."/>
            <person name="Sanogo M.D."/>
            <person name="Zwaenepoel A."/>
            <person name="Wallace J."/>
            <person name="Van De Peer Y."/>
            <person name="Van Deynze A."/>
        </authorList>
    </citation>
    <scope>NUCLEOTIDE SEQUENCE</scope>
    <source>
        <tissue evidence="11">Leaves</tissue>
    </source>
</reference>
<dbReference type="PANTHER" id="PTHR14155">
    <property type="entry name" value="RING FINGER DOMAIN-CONTAINING"/>
    <property type="match status" value="1"/>
</dbReference>
<dbReference type="PROSITE" id="PS50089">
    <property type="entry name" value="ZF_RING_2"/>
    <property type="match status" value="1"/>
</dbReference>
<feature type="transmembrane region" description="Helical" evidence="9">
    <location>
        <begin position="47"/>
        <end position="67"/>
    </location>
</feature>
<evidence type="ECO:0000256" key="6">
    <source>
        <dbReference type="ARBA" id="ARBA00024209"/>
    </source>
</evidence>
<comment type="caution">
    <text evidence="11">The sequence shown here is derived from an EMBL/GenBank/DDBJ whole genome shotgun (WGS) entry which is preliminary data.</text>
</comment>
<dbReference type="Gene3D" id="3.30.40.10">
    <property type="entry name" value="Zinc/RING finger domain, C3HC4 (zinc finger)"/>
    <property type="match status" value="1"/>
</dbReference>
<dbReference type="AlphaFoldDB" id="A0A835FHH1"/>
<organism evidence="11 12">
    <name type="scientific">Digitaria exilis</name>
    <dbReference type="NCBI Taxonomy" id="1010633"/>
    <lineage>
        <taxon>Eukaryota</taxon>
        <taxon>Viridiplantae</taxon>
        <taxon>Streptophyta</taxon>
        <taxon>Embryophyta</taxon>
        <taxon>Tracheophyta</taxon>
        <taxon>Spermatophyta</taxon>
        <taxon>Magnoliopsida</taxon>
        <taxon>Liliopsida</taxon>
        <taxon>Poales</taxon>
        <taxon>Poaceae</taxon>
        <taxon>PACMAD clade</taxon>
        <taxon>Panicoideae</taxon>
        <taxon>Panicodae</taxon>
        <taxon>Paniceae</taxon>
        <taxon>Anthephorinae</taxon>
        <taxon>Digitaria</taxon>
    </lineage>
</organism>
<evidence type="ECO:0000313" key="12">
    <source>
        <dbReference type="Proteomes" id="UP000636709"/>
    </source>
</evidence>
<evidence type="ECO:0000259" key="10">
    <source>
        <dbReference type="PROSITE" id="PS50089"/>
    </source>
</evidence>
<dbReference type="Pfam" id="PF13639">
    <property type="entry name" value="zf-RING_2"/>
    <property type="match status" value="1"/>
</dbReference>
<evidence type="ECO:0000256" key="4">
    <source>
        <dbReference type="ARBA" id="ARBA00022771"/>
    </source>
</evidence>
<keyword evidence="12" id="KW-1185">Reference proteome</keyword>
<dbReference type="EC" id="2.3.2.27" evidence="2"/>
<dbReference type="Proteomes" id="UP000636709">
    <property type="component" value="Unassembled WGS sequence"/>
</dbReference>
<evidence type="ECO:0000256" key="1">
    <source>
        <dbReference type="ARBA" id="ARBA00000900"/>
    </source>
</evidence>
<gene>
    <name evidence="11" type="ORF">HU200_011394</name>
</gene>
<dbReference type="InterPro" id="IPR013083">
    <property type="entry name" value="Znf_RING/FYVE/PHD"/>
</dbReference>